<dbReference type="PANTHER" id="PTHR43245">
    <property type="entry name" value="BIFUNCTIONAL POLYMYXIN RESISTANCE PROTEIN ARNA"/>
    <property type="match status" value="1"/>
</dbReference>
<keyword evidence="3" id="KW-1185">Reference proteome</keyword>
<proteinExistence type="predicted"/>
<dbReference type="Pfam" id="PF01370">
    <property type="entry name" value="Epimerase"/>
    <property type="match status" value="1"/>
</dbReference>
<dbReference type="RefSeq" id="WP_187794051.1">
    <property type="nucleotide sequence ID" value="NZ_JACOQL010000004.1"/>
</dbReference>
<feature type="domain" description="NAD-dependent epimerase/dehydratase" evidence="1">
    <location>
        <begin position="4"/>
        <end position="210"/>
    </location>
</feature>
<gene>
    <name evidence="2" type="ORF">H4P12_12725</name>
</gene>
<evidence type="ECO:0000313" key="2">
    <source>
        <dbReference type="EMBL" id="MBC9247549.1"/>
    </source>
</evidence>
<dbReference type="SUPFAM" id="SSF51735">
    <property type="entry name" value="NAD(P)-binding Rossmann-fold domains"/>
    <property type="match status" value="1"/>
</dbReference>
<dbReference type="Proteomes" id="UP000608594">
    <property type="component" value="Unassembled WGS sequence"/>
</dbReference>
<name>A0A926GHR8_9RHOB</name>
<dbReference type="Gene3D" id="3.40.50.720">
    <property type="entry name" value="NAD(P)-binding Rossmann-like Domain"/>
    <property type="match status" value="1"/>
</dbReference>
<protein>
    <submittedName>
        <fullName evidence="2">NAD-dependent epimerase/dehydratase family protein</fullName>
    </submittedName>
</protein>
<dbReference type="PANTHER" id="PTHR43245:SF13">
    <property type="entry name" value="UDP-D-APIOSE_UDP-D-XYLOSE SYNTHASE 2"/>
    <property type="match status" value="1"/>
</dbReference>
<dbReference type="EMBL" id="JACOQL010000004">
    <property type="protein sequence ID" value="MBC9247549.1"/>
    <property type="molecule type" value="Genomic_DNA"/>
</dbReference>
<evidence type="ECO:0000259" key="1">
    <source>
        <dbReference type="Pfam" id="PF01370"/>
    </source>
</evidence>
<organism evidence="2 3">
    <name type="scientific">Paracoccus amoyensis</name>
    <dbReference type="NCBI Taxonomy" id="2760093"/>
    <lineage>
        <taxon>Bacteria</taxon>
        <taxon>Pseudomonadati</taxon>
        <taxon>Pseudomonadota</taxon>
        <taxon>Alphaproteobacteria</taxon>
        <taxon>Rhodobacterales</taxon>
        <taxon>Paracoccaceae</taxon>
        <taxon>Paracoccus</taxon>
    </lineage>
</organism>
<dbReference type="InterPro" id="IPR001509">
    <property type="entry name" value="Epimerase_deHydtase"/>
</dbReference>
<dbReference type="InterPro" id="IPR036291">
    <property type="entry name" value="NAD(P)-bd_dom_sf"/>
</dbReference>
<dbReference type="InterPro" id="IPR050177">
    <property type="entry name" value="Lipid_A_modif_metabolic_enz"/>
</dbReference>
<reference evidence="2" key="1">
    <citation type="submission" date="2020-08" db="EMBL/GenBank/DDBJ databases">
        <title>Paracoccus amoyensis sp. nov., isolated from the surface seawater at coast of Xiamen, Fujian.</title>
        <authorList>
            <person name="Lyu L."/>
        </authorList>
    </citation>
    <scope>NUCLEOTIDE SEQUENCE</scope>
    <source>
        <strain evidence="2">11-3</strain>
    </source>
</reference>
<accession>A0A926GHR8</accession>
<sequence length="311" mass="33206">MKLLIMGGSGFVGQAVVRALLTQGHGVTLLNRGNRPIQGTRQLVADRNDPDALDAALAGQSFDAVVDTNCYSGQQAATLIASLGGRTPDALVISSAAVYADAALHPPGEDAPVGGGSAWGDYGRDKTDVEEVYRNGGFRSGVALRPPYICGPNNDLDREAWFLRRIAAGRPVLVPGQGTAEYHFLHEDDLGAAVCRWLDTRPEGFASFNVADPQLVTAVQLPEMLAKAAGLPVDIRTVGDAAGTARPRDWYPFRDVHCAADPTRFIVRFGWAPANPLAERLAQIARHLSESKDTQASDWTPLEAAILSKLD</sequence>
<dbReference type="AlphaFoldDB" id="A0A926GHR8"/>
<evidence type="ECO:0000313" key="3">
    <source>
        <dbReference type="Proteomes" id="UP000608594"/>
    </source>
</evidence>
<comment type="caution">
    <text evidence="2">The sequence shown here is derived from an EMBL/GenBank/DDBJ whole genome shotgun (WGS) entry which is preliminary data.</text>
</comment>